<dbReference type="InterPro" id="IPR036322">
    <property type="entry name" value="WD40_repeat_dom_sf"/>
</dbReference>
<protein>
    <submittedName>
        <fullName evidence="2">Cilia-and flagella-associated protein 57</fullName>
    </submittedName>
</protein>
<dbReference type="Proteomes" id="UP001054837">
    <property type="component" value="Unassembled WGS sequence"/>
</dbReference>
<evidence type="ECO:0000256" key="1">
    <source>
        <dbReference type="SAM" id="Coils"/>
    </source>
</evidence>
<keyword evidence="2" id="KW-0282">Flagellum</keyword>
<comment type="caution">
    <text evidence="2">The sequence shown here is derived from an EMBL/GenBank/DDBJ whole genome shotgun (WGS) entry which is preliminary data.</text>
</comment>
<dbReference type="InterPro" id="IPR015943">
    <property type="entry name" value="WD40/YVTN_repeat-like_dom_sf"/>
</dbReference>
<dbReference type="Gene3D" id="2.130.10.10">
    <property type="entry name" value="YVTN repeat-like/Quinoprotein amine dehydrogenase"/>
    <property type="match status" value="1"/>
</dbReference>
<keyword evidence="1" id="KW-0175">Coiled coil</keyword>
<keyword evidence="2" id="KW-0966">Cell projection</keyword>
<sequence length="741" mass="86109">MLCISFRERRPISDQCGNSQVVLLGKLPEAPCSISLCPQATSVALGYEGAVKIYNIVLESLVESYSFETDAHPEVCFSPSGHLIAFTKGSEICLYYSSGFKAHTSFQRHKAKVQNLIWRHDKCLLSSDAAGAIYEWDLPRKRASWKHTLPEVTHTCMATPKNSPDELFVVSSDGNIRCLRDGKEIDKCSTNVSEVTAMVVVDELVLVGSTEGKLVGFELSLRFPIFEISHHIGSIVHLVEFREGTSIMALDTYGIASTWKFEDKNYTGRLPSRTELLINVDKREEFVREIRAMEVMLRGCTEKADLERQQLLSEHEGKEAEALQKHRDIQSALQSSLDKLKDELETIKEYWETKDVIKIKEIQREKEENESDFQLKMVEEEKCLLRAKEERTRLQEDFEQSVAQRQEERQAVIEDFGIKCVRHQRRIAELQQVLEKENCILSDVKQEREDFDKFLVEEANTINPPVIGPETYSDIRIKTGRHKCLEQIEATNAQVSYQKEICRTMEDVFKKKHNLFQQLQNIAEELKVKVNQALGDINRIEKVLDNKSVFSSELEHEAEELSVEGNLKIEECEEELSAKKRELVELKKELHKCREHHYGLTTKLRILRREETVQNERLQSTEKSVMDNSRQLMAAELLLERYRQEFINSTSDCPSTLSLRWAILRLYEKRVSKTHIREENVFVVDTDPYVRFCSQRDHYENLINVIRSRTAQIRSTFREYFVKLAKVSCFHQKIRIRQWLF</sequence>
<name>A0AAV4QZQ1_9ARAC</name>
<dbReference type="PANTHER" id="PTHR32215:SF0">
    <property type="entry name" value="CILIA- AND FLAGELLA-ASSOCIATED PROTEIN 57"/>
    <property type="match status" value="1"/>
</dbReference>
<dbReference type="AlphaFoldDB" id="A0AAV4QZQ1"/>
<dbReference type="InterPro" id="IPR052993">
    <property type="entry name" value="CFA-57"/>
</dbReference>
<dbReference type="PANTHER" id="PTHR32215">
    <property type="entry name" value="CILIA- AND FLAGELLA-ASSOCIATED PROTEIN 57"/>
    <property type="match status" value="1"/>
</dbReference>
<dbReference type="EMBL" id="BPLQ01005287">
    <property type="protein sequence ID" value="GIY13809.1"/>
    <property type="molecule type" value="Genomic_DNA"/>
</dbReference>
<feature type="coiled-coil region" evidence="1">
    <location>
        <begin position="377"/>
        <end position="447"/>
    </location>
</feature>
<organism evidence="2 3">
    <name type="scientific">Caerostris darwini</name>
    <dbReference type="NCBI Taxonomy" id="1538125"/>
    <lineage>
        <taxon>Eukaryota</taxon>
        <taxon>Metazoa</taxon>
        <taxon>Ecdysozoa</taxon>
        <taxon>Arthropoda</taxon>
        <taxon>Chelicerata</taxon>
        <taxon>Arachnida</taxon>
        <taxon>Araneae</taxon>
        <taxon>Araneomorphae</taxon>
        <taxon>Entelegynae</taxon>
        <taxon>Araneoidea</taxon>
        <taxon>Araneidae</taxon>
        <taxon>Caerostris</taxon>
    </lineage>
</organism>
<evidence type="ECO:0000313" key="2">
    <source>
        <dbReference type="EMBL" id="GIY13809.1"/>
    </source>
</evidence>
<gene>
    <name evidence="2" type="primary">CFAP57</name>
    <name evidence="2" type="ORF">CDAR_469441</name>
</gene>
<proteinExistence type="predicted"/>
<reference evidence="2 3" key="1">
    <citation type="submission" date="2021-06" db="EMBL/GenBank/DDBJ databases">
        <title>Caerostris darwini draft genome.</title>
        <authorList>
            <person name="Kono N."/>
            <person name="Arakawa K."/>
        </authorList>
    </citation>
    <scope>NUCLEOTIDE SEQUENCE [LARGE SCALE GENOMIC DNA]</scope>
</reference>
<keyword evidence="2" id="KW-0969">Cilium</keyword>
<keyword evidence="3" id="KW-1185">Reference proteome</keyword>
<evidence type="ECO:0000313" key="3">
    <source>
        <dbReference type="Proteomes" id="UP001054837"/>
    </source>
</evidence>
<accession>A0AAV4QZQ1</accession>
<dbReference type="SUPFAM" id="SSF50978">
    <property type="entry name" value="WD40 repeat-like"/>
    <property type="match status" value="1"/>
</dbReference>
<feature type="coiled-coil region" evidence="1">
    <location>
        <begin position="569"/>
        <end position="596"/>
    </location>
</feature>
<feature type="coiled-coil region" evidence="1">
    <location>
        <begin position="516"/>
        <end position="543"/>
    </location>
</feature>